<dbReference type="AlphaFoldDB" id="A2E3E4"/>
<evidence type="ECO:0000256" key="15">
    <source>
        <dbReference type="ARBA" id="ARBA00023180"/>
    </source>
</evidence>
<feature type="domain" description="ALK/LTK-like glycine-rich" evidence="16">
    <location>
        <begin position="44"/>
        <end position="345"/>
    </location>
</feature>
<evidence type="ECO:0000256" key="11">
    <source>
        <dbReference type="ARBA" id="ARBA00023136"/>
    </source>
</evidence>
<protein>
    <recommendedName>
        <fullName evidence="2">receptor protein-tyrosine kinase</fullName>
        <ecNumber evidence="2">2.7.10.1</ecNumber>
    </recommendedName>
</protein>
<keyword evidence="6" id="KW-0732">Signal</keyword>
<dbReference type="Proteomes" id="UP000001542">
    <property type="component" value="Unassembled WGS sequence"/>
</dbReference>
<dbReference type="VEuPathDB" id="TrichDB:TVAG_221880"/>
<evidence type="ECO:0000256" key="2">
    <source>
        <dbReference type="ARBA" id="ARBA00011902"/>
    </source>
</evidence>
<dbReference type="EMBL" id="DS113295">
    <property type="protein sequence ID" value="EAY12835.1"/>
    <property type="molecule type" value="Genomic_DNA"/>
</dbReference>
<dbReference type="VEuPathDB" id="TrichDB:TVAGG3_0969760"/>
<keyword evidence="7" id="KW-0547">Nucleotide-binding</keyword>
<dbReference type="KEGG" id="tva:4770803"/>
<evidence type="ECO:0000256" key="14">
    <source>
        <dbReference type="ARBA" id="ARBA00023170"/>
    </source>
</evidence>
<evidence type="ECO:0000256" key="3">
    <source>
        <dbReference type="ARBA" id="ARBA00022475"/>
    </source>
</evidence>
<keyword evidence="13" id="KW-1015">Disulfide bond</keyword>
<dbReference type="Pfam" id="PF12810">
    <property type="entry name" value="ALK_LTK_GRD"/>
    <property type="match status" value="1"/>
</dbReference>
<keyword evidence="11" id="KW-0472">Membrane</keyword>
<organism evidence="17 18">
    <name type="scientific">Trichomonas vaginalis (strain ATCC PRA-98 / G3)</name>
    <dbReference type="NCBI Taxonomy" id="412133"/>
    <lineage>
        <taxon>Eukaryota</taxon>
        <taxon>Metamonada</taxon>
        <taxon>Parabasalia</taxon>
        <taxon>Trichomonadida</taxon>
        <taxon>Trichomonadidae</taxon>
        <taxon>Trichomonas</taxon>
    </lineage>
</organism>
<keyword evidence="12" id="KW-0829">Tyrosine-protein kinase</keyword>
<keyword evidence="5" id="KW-0812">Transmembrane</keyword>
<evidence type="ECO:0000256" key="1">
    <source>
        <dbReference type="ARBA" id="ARBA00004251"/>
    </source>
</evidence>
<dbReference type="EC" id="2.7.10.1" evidence="2"/>
<evidence type="ECO:0000313" key="17">
    <source>
        <dbReference type="EMBL" id="EAY12835.1"/>
    </source>
</evidence>
<evidence type="ECO:0000256" key="9">
    <source>
        <dbReference type="ARBA" id="ARBA00022840"/>
    </source>
</evidence>
<keyword evidence="15" id="KW-0325">Glycoprotein</keyword>
<evidence type="ECO:0000256" key="5">
    <source>
        <dbReference type="ARBA" id="ARBA00022692"/>
    </source>
</evidence>
<keyword evidence="9" id="KW-0067">ATP-binding</keyword>
<evidence type="ECO:0000256" key="13">
    <source>
        <dbReference type="ARBA" id="ARBA00023157"/>
    </source>
</evidence>
<keyword evidence="10" id="KW-1133">Transmembrane helix</keyword>
<gene>
    <name evidence="17" type="ORF">TVAG_221880</name>
</gene>
<evidence type="ECO:0000256" key="8">
    <source>
        <dbReference type="ARBA" id="ARBA00022777"/>
    </source>
</evidence>
<dbReference type="InParanoid" id="A2E3E4"/>
<evidence type="ECO:0000256" key="7">
    <source>
        <dbReference type="ARBA" id="ARBA00022741"/>
    </source>
</evidence>
<dbReference type="GO" id="GO:0005524">
    <property type="term" value="F:ATP binding"/>
    <property type="evidence" value="ECO:0007669"/>
    <property type="project" value="UniProtKB-KW"/>
</dbReference>
<sequence length="372" mass="39630">MLKYSLYEPDKPGIVVKYPLNVSKRGPAYTFDYPCANSLKCTDYVIDLPKGLYKFELYGASGGTGTGKVSTIHYENGVCLPQELVDQFNGNTKCLDSFDAGGAGGYVSGIISIRKAIQIYATIGGKGDYFTFPCEAKIECYDPGIMVPGGYGGGGSSSAYLYGTASGGGATSVKFLKNTLYHRVIVSGAGGGADDIASNDGRGGSGGGLVAQGWWDTRYYVNNLVANSSFGFTFGSGEAAQAQISKHPNGIKESTLMVDKCGAGAGWFGGFASNHFNSGCGGGSSWVLTKDAFIPNGPIPYHDEFYNELGSDVYKFNLNSEYLFTDVVHVPGIWQGNGRLIITTLAYPDAASCFERYRISFSILFYFLICAI</sequence>
<evidence type="ECO:0000256" key="4">
    <source>
        <dbReference type="ARBA" id="ARBA00022679"/>
    </source>
</evidence>
<dbReference type="InterPro" id="IPR055163">
    <property type="entry name" value="ALK/LTK-like_GRD"/>
</dbReference>
<accession>A2E3E4</accession>
<evidence type="ECO:0000313" key="18">
    <source>
        <dbReference type="Proteomes" id="UP000001542"/>
    </source>
</evidence>
<proteinExistence type="predicted"/>
<evidence type="ECO:0000259" key="16">
    <source>
        <dbReference type="Pfam" id="PF12810"/>
    </source>
</evidence>
<keyword evidence="3" id="KW-1003">Cell membrane</keyword>
<reference evidence="17" key="2">
    <citation type="journal article" date="2007" name="Science">
        <title>Draft genome sequence of the sexually transmitted pathogen Trichomonas vaginalis.</title>
        <authorList>
            <person name="Carlton J.M."/>
            <person name="Hirt R.P."/>
            <person name="Silva J.C."/>
            <person name="Delcher A.L."/>
            <person name="Schatz M."/>
            <person name="Zhao Q."/>
            <person name="Wortman J.R."/>
            <person name="Bidwell S.L."/>
            <person name="Alsmark U.C.M."/>
            <person name="Besteiro S."/>
            <person name="Sicheritz-Ponten T."/>
            <person name="Noel C.J."/>
            <person name="Dacks J.B."/>
            <person name="Foster P.G."/>
            <person name="Simillion C."/>
            <person name="Van de Peer Y."/>
            <person name="Miranda-Saavedra D."/>
            <person name="Barton G.J."/>
            <person name="Westrop G.D."/>
            <person name="Mueller S."/>
            <person name="Dessi D."/>
            <person name="Fiori P.L."/>
            <person name="Ren Q."/>
            <person name="Paulsen I."/>
            <person name="Zhang H."/>
            <person name="Bastida-Corcuera F.D."/>
            <person name="Simoes-Barbosa A."/>
            <person name="Brown M.T."/>
            <person name="Hayes R.D."/>
            <person name="Mukherjee M."/>
            <person name="Okumura C.Y."/>
            <person name="Schneider R."/>
            <person name="Smith A.J."/>
            <person name="Vanacova S."/>
            <person name="Villalvazo M."/>
            <person name="Haas B.J."/>
            <person name="Pertea M."/>
            <person name="Feldblyum T.V."/>
            <person name="Utterback T.R."/>
            <person name="Shu C.L."/>
            <person name="Osoegawa K."/>
            <person name="de Jong P.J."/>
            <person name="Hrdy I."/>
            <person name="Horvathova L."/>
            <person name="Zubacova Z."/>
            <person name="Dolezal P."/>
            <person name="Malik S.B."/>
            <person name="Logsdon J.M. Jr."/>
            <person name="Henze K."/>
            <person name="Gupta A."/>
            <person name="Wang C.C."/>
            <person name="Dunne R.L."/>
            <person name="Upcroft J.A."/>
            <person name="Upcroft P."/>
            <person name="White O."/>
            <person name="Salzberg S.L."/>
            <person name="Tang P."/>
            <person name="Chiu C.-H."/>
            <person name="Lee Y.-S."/>
            <person name="Embley T.M."/>
            <person name="Coombs G.H."/>
            <person name="Mottram J.C."/>
            <person name="Tachezy J."/>
            <person name="Fraser-Liggett C.M."/>
            <person name="Johnson P.J."/>
        </authorList>
    </citation>
    <scope>NUCLEOTIDE SEQUENCE [LARGE SCALE GENOMIC DNA]</scope>
    <source>
        <strain evidence="17">G3</strain>
    </source>
</reference>
<dbReference type="RefSeq" id="XP_001325058.1">
    <property type="nucleotide sequence ID" value="XM_001325023.1"/>
</dbReference>
<dbReference type="GO" id="GO:0004714">
    <property type="term" value="F:transmembrane receptor protein tyrosine kinase activity"/>
    <property type="evidence" value="ECO:0007669"/>
    <property type="project" value="UniProtKB-EC"/>
</dbReference>
<dbReference type="GO" id="GO:0005886">
    <property type="term" value="C:plasma membrane"/>
    <property type="evidence" value="ECO:0007669"/>
    <property type="project" value="UniProtKB-SubCell"/>
</dbReference>
<keyword evidence="14" id="KW-0675">Receptor</keyword>
<evidence type="ECO:0000256" key="12">
    <source>
        <dbReference type="ARBA" id="ARBA00023137"/>
    </source>
</evidence>
<evidence type="ECO:0000256" key="6">
    <source>
        <dbReference type="ARBA" id="ARBA00022729"/>
    </source>
</evidence>
<reference evidence="17" key="1">
    <citation type="submission" date="2006-10" db="EMBL/GenBank/DDBJ databases">
        <authorList>
            <person name="Amadeo P."/>
            <person name="Zhao Q."/>
            <person name="Wortman J."/>
            <person name="Fraser-Liggett C."/>
            <person name="Carlton J."/>
        </authorList>
    </citation>
    <scope>NUCLEOTIDE SEQUENCE</scope>
    <source>
        <strain evidence="17">G3</strain>
    </source>
</reference>
<keyword evidence="8" id="KW-0418">Kinase</keyword>
<keyword evidence="4" id="KW-0808">Transferase</keyword>
<name>A2E3E4_TRIV3</name>
<evidence type="ECO:0000256" key="10">
    <source>
        <dbReference type="ARBA" id="ARBA00022989"/>
    </source>
</evidence>
<comment type="subcellular location">
    <subcellularLocation>
        <location evidence="1">Cell membrane</location>
        <topology evidence="1">Single-pass type I membrane protein</topology>
    </subcellularLocation>
</comment>
<keyword evidence="18" id="KW-1185">Reference proteome</keyword>